<dbReference type="AlphaFoldDB" id="A0A0A9F6Y5"/>
<evidence type="ECO:0000313" key="1">
    <source>
        <dbReference type="EMBL" id="JAE06969.1"/>
    </source>
</evidence>
<dbReference type="EMBL" id="GBRH01190927">
    <property type="protein sequence ID" value="JAE06969.1"/>
    <property type="molecule type" value="Transcribed_RNA"/>
</dbReference>
<reference evidence="1" key="2">
    <citation type="journal article" date="2015" name="Data Brief">
        <title>Shoot transcriptome of the giant reed, Arundo donax.</title>
        <authorList>
            <person name="Barrero R.A."/>
            <person name="Guerrero F.D."/>
            <person name="Moolhuijzen P."/>
            <person name="Goolsby J.A."/>
            <person name="Tidwell J."/>
            <person name="Bellgard S.E."/>
            <person name="Bellgard M.I."/>
        </authorList>
    </citation>
    <scope>NUCLEOTIDE SEQUENCE</scope>
    <source>
        <tissue evidence="1">Shoot tissue taken approximately 20 cm above the soil surface</tissue>
    </source>
</reference>
<sequence length="26" mass="3205">MCRHVMCFRCFLSRRLSSIWRTATRS</sequence>
<protein>
    <submittedName>
        <fullName evidence="1">Uncharacterized protein</fullName>
    </submittedName>
</protein>
<proteinExistence type="predicted"/>
<accession>A0A0A9F6Y5</accession>
<name>A0A0A9F6Y5_ARUDO</name>
<organism evidence="1">
    <name type="scientific">Arundo donax</name>
    <name type="common">Giant reed</name>
    <name type="synonym">Donax arundinaceus</name>
    <dbReference type="NCBI Taxonomy" id="35708"/>
    <lineage>
        <taxon>Eukaryota</taxon>
        <taxon>Viridiplantae</taxon>
        <taxon>Streptophyta</taxon>
        <taxon>Embryophyta</taxon>
        <taxon>Tracheophyta</taxon>
        <taxon>Spermatophyta</taxon>
        <taxon>Magnoliopsida</taxon>
        <taxon>Liliopsida</taxon>
        <taxon>Poales</taxon>
        <taxon>Poaceae</taxon>
        <taxon>PACMAD clade</taxon>
        <taxon>Arundinoideae</taxon>
        <taxon>Arundineae</taxon>
        <taxon>Arundo</taxon>
    </lineage>
</organism>
<reference evidence="1" key="1">
    <citation type="submission" date="2014-09" db="EMBL/GenBank/DDBJ databases">
        <authorList>
            <person name="Magalhaes I.L.F."/>
            <person name="Oliveira U."/>
            <person name="Santos F.R."/>
            <person name="Vidigal T.H.D.A."/>
            <person name="Brescovit A.D."/>
            <person name="Santos A.J."/>
        </authorList>
    </citation>
    <scope>NUCLEOTIDE SEQUENCE</scope>
    <source>
        <tissue evidence="1">Shoot tissue taken approximately 20 cm above the soil surface</tissue>
    </source>
</reference>